<sequence length="238" mass="27409">MNYVIDKQTKEVLWINTDPKQISGPEVWFEFNPNNHRVVYSVNYNPQKGDIFNAEIVDGVASEFQPKSVYDKISGIERSLEDWNDKIKSSETEIQPIPFEKFQKFNGTTWVIDQERRSAYFLEINSAIFNSKKESYRGTVEFKNTIWDSGKIYHDNINSVVSLASKGKISEIPPWKDSNNAFSILTIDDLQSLAELIEIDLYNAGIALYQKKWENENTIKSLSPSDSFDPNSAWETDV</sequence>
<evidence type="ECO:0000313" key="2">
    <source>
        <dbReference type="EMBL" id="PJZ61911.1"/>
    </source>
</evidence>
<dbReference type="EMBL" id="NPDV01000022">
    <property type="protein sequence ID" value="PJZ51580.1"/>
    <property type="molecule type" value="Genomic_DNA"/>
</dbReference>
<dbReference type="RefSeq" id="WP_100787375.1">
    <property type="nucleotide sequence ID" value="NZ_NPDU01000024.1"/>
</dbReference>
<gene>
    <name evidence="2" type="ORF">CH376_10935</name>
    <name evidence="1" type="ORF">CH380_19230</name>
</gene>
<dbReference type="AlphaFoldDB" id="A0A2M9YJ96"/>
<name>A0A2M9YJ96_9LEPT</name>
<evidence type="ECO:0000313" key="1">
    <source>
        <dbReference type="EMBL" id="PJZ51580.1"/>
    </source>
</evidence>
<dbReference type="EMBL" id="NPDU01000024">
    <property type="protein sequence ID" value="PJZ61911.1"/>
    <property type="molecule type" value="Genomic_DNA"/>
</dbReference>
<reference evidence="3 4" key="1">
    <citation type="submission" date="2017-07" db="EMBL/GenBank/DDBJ databases">
        <title>Leptospira spp. isolated from tropical soils.</title>
        <authorList>
            <person name="Thibeaux R."/>
            <person name="Iraola G."/>
            <person name="Ferres I."/>
            <person name="Bierque E."/>
            <person name="Girault D."/>
            <person name="Soupe-Gilbert M.-E."/>
            <person name="Picardeau M."/>
            <person name="Goarant C."/>
        </authorList>
    </citation>
    <scope>NUCLEOTIDE SEQUENCE [LARGE SCALE GENOMIC DNA]</scope>
    <source>
        <strain evidence="1 4">FH2-B-C1</strain>
        <strain evidence="2 3">FH2-B-D1</strain>
    </source>
</reference>
<organism evidence="1 4">
    <name type="scientific">Leptospira adleri</name>
    <dbReference type="NCBI Taxonomy" id="2023186"/>
    <lineage>
        <taxon>Bacteria</taxon>
        <taxon>Pseudomonadati</taxon>
        <taxon>Spirochaetota</taxon>
        <taxon>Spirochaetia</taxon>
        <taxon>Leptospirales</taxon>
        <taxon>Leptospiraceae</taxon>
        <taxon>Leptospira</taxon>
    </lineage>
</organism>
<dbReference type="Proteomes" id="UP000232149">
    <property type="component" value="Unassembled WGS sequence"/>
</dbReference>
<protein>
    <submittedName>
        <fullName evidence="1">Uncharacterized protein</fullName>
    </submittedName>
</protein>
<keyword evidence="3" id="KW-1185">Reference proteome</keyword>
<accession>A0A2M9YJ96</accession>
<comment type="caution">
    <text evidence="1">The sequence shown here is derived from an EMBL/GenBank/DDBJ whole genome shotgun (WGS) entry which is preliminary data.</text>
</comment>
<evidence type="ECO:0000313" key="3">
    <source>
        <dbReference type="Proteomes" id="UP000232149"/>
    </source>
</evidence>
<proteinExistence type="predicted"/>
<dbReference type="Proteomes" id="UP000232188">
    <property type="component" value="Unassembled WGS sequence"/>
</dbReference>
<evidence type="ECO:0000313" key="4">
    <source>
        <dbReference type="Proteomes" id="UP000232188"/>
    </source>
</evidence>